<dbReference type="PROSITE" id="PS01217">
    <property type="entry name" value="SUCCINYL_COA_LIG_3"/>
    <property type="match status" value="1"/>
</dbReference>
<keyword evidence="8" id="KW-1185">Reference proteome</keyword>
<dbReference type="GO" id="GO:0042709">
    <property type="term" value="C:succinate-CoA ligase complex"/>
    <property type="evidence" value="ECO:0007669"/>
    <property type="project" value="TreeGrafter"/>
</dbReference>
<comment type="pathway">
    <text evidence="1">Carbohydrate metabolism; tricarboxylic acid cycle; succinate from succinyl-CoA (ligase route): step 1/1.</text>
</comment>
<protein>
    <submittedName>
        <fullName evidence="9">ATP-specific succinyl-CoA synthetase subunit beta</fullName>
    </submittedName>
</protein>
<feature type="domain" description="ATP-citrate synthase/succinyl-CoA ligase C-terminal" evidence="6">
    <location>
        <begin position="299"/>
        <end position="416"/>
    </location>
</feature>
<accession>A0A1I8HB92</accession>
<dbReference type="Proteomes" id="UP000095280">
    <property type="component" value="Unplaced"/>
</dbReference>
<keyword evidence="2" id="KW-0816">Tricarboxylic acid cycle</keyword>
<feature type="domain" description="ATP-grasp fold succinyl-CoA synthetase-type" evidence="7">
    <location>
        <begin position="29"/>
        <end position="239"/>
    </location>
</feature>
<keyword evidence="4" id="KW-0547">Nucleotide-binding</keyword>
<evidence type="ECO:0000313" key="8">
    <source>
        <dbReference type="Proteomes" id="UP000095280"/>
    </source>
</evidence>
<evidence type="ECO:0000256" key="5">
    <source>
        <dbReference type="ARBA" id="ARBA00022840"/>
    </source>
</evidence>
<dbReference type="GO" id="GO:0005524">
    <property type="term" value="F:ATP binding"/>
    <property type="evidence" value="ECO:0007669"/>
    <property type="project" value="UniProtKB-KW"/>
</dbReference>
<dbReference type="Pfam" id="PF08442">
    <property type="entry name" value="ATP-grasp_2"/>
    <property type="match status" value="1"/>
</dbReference>
<dbReference type="Gene3D" id="3.30.470.20">
    <property type="entry name" value="ATP-grasp fold, B domain"/>
    <property type="match status" value="1"/>
</dbReference>
<keyword evidence="3" id="KW-0436">Ligase</keyword>
<dbReference type="SUPFAM" id="SSF56059">
    <property type="entry name" value="Glutathione synthetase ATP-binding domain-like"/>
    <property type="match status" value="1"/>
</dbReference>
<name>A0A1I8HB92_9PLAT</name>
<evidence type="ECO:0000313" key="9">
    <source>
        <dbReference type="WBParaSite" id="maker-uti_cns_0005383-snap-gene-0.3-mRNA-1"/>
    </source>
</evidence>
<dbReference type="Gene3D" id="3.40.50.261">
    <property type="entry name" value="Succinyl-CoA synthetase domains"/>
    <property type="match status" value="1"/>
</dbReference>
<dbReference type="SUPFAM" id="SSF52210">
    <property type="entry name" value="Succinyl-CoA synthetase domains"/>
    <property type="match status" value="1"/>
</dbReference>
<dbReference type="GO" id="GO:0006104">
    <property type="term" value="P:succinyl-CoA metabolic process"/>
    <property type="evidence" value="ECO:0007669"/>
    <property type="project" value="TreeGrafter"/>
</dbReference>
<reference evidence="9" key="1">
    <citation type="submission" date="2016-11" db="UniProtKB">
        <authorList>
            <consortium name="WormBaseParasite"/>
        </authorList>
    </citation>
    <scope>IDENTIFICATION</scope>
</reference>
<dbReference type="WBParaSite" id="maker-uti_cns_0005383-snap-gene-0.3-mRNA-1">
    <property type="protein sequence ID" value="maker-uti_cns_0005383-snap-gene-0.3-mRNA-1"/>
    <property type="gene ID" value="maker-uti_cns_0005383-snap-gene-0.3"/>
</dbReference>
<dbReference type="PANTHER" id="PTHR11815:SF1">
    <property type="entry name" value="SUCCINATE--COA LIGASE [ADP-FORMING] SUBUNIT BETA, MITOCHONDRIAL"/>
    <property type="match status" value="1"/>
</dbReference>
<dbReference type="InterPro" id="IPR017866">
    <property type="entry name" value="Succ-CoA_synthase_bsu_CS"/>
</dbReference>
<proteinExistence type="predicted"/>
<dbReference type="AlphaFoldDB" id="A0A1I8HB92"/>
<evidence type="ECO:0000259" key="7">
    <source>
        <dbReference type="Pfam" id="PF08442"/>
    </source>
</evidence>
<dbReference type="UniPathway" id="UPA00223">
    <property type="reaction ID" value="UER00999"/>
</dbReference>
<dbReference type="FunFam" id="3.40.50.261:FF:000001">
    <property type="entry name" value="Succinate--CoA ligase [ADP-forming] subunit beta"/>
    <property type="match status" value="1"/>
</dbReference>
<sequence>MYSRFIGSGRQLFSTIYSTVSQQQRRQFNVHEHTAMSLLRKNGILVPDFELASSADEVYAFARELERRTGRPQVMLKAQVLAGGRSRGEWSSGLAGGGVRLAAGADEARLLAQGMLGHRLRTRQTGPEGRPCHRLLVVKPAKPVREFYLAVAMDTGGSGGPILMAARLGGTGIEEAASSVVARPLGPEAALSGAGAAEVAERVLGLAGREAESAARFAQQLCRMFSASDATLLEVNPAAVDSHGQVLCLDCKLNVDSNARFRQPELCSARDWAQEDPRDATAAGCGLKYVGMDGDIGCLVNGAGLAMATMDIVKLHGGEPANFLDVGGTVTAKQVAQALDIIGSDGRVTAALVNIFGGIVRCDVVAEGLVSALQRLRPGLPVVVRLQGNRGSEARQLLRRESGAAVSVCECLDEAARMSGFKLEEQQQPRWRQRLSRRFAVAEKYSMHFHLINLGRAAEAEYFTPLNKTSKRRAIKSAVNRCTYLYFIILRVRTRTSTRVSP</sequence>
<dbReference type="PANTHER" id="PTHR11815">
    <property type="entry name" value="SUCCINYL-COA SYNTHETASE BETA CHAIN"/>
    <property type="match status" value="1"/>
</dbReference>
<keyword evidence="5" id="KW-0067">ATP-binding</keyword>
<dbReference type="Gene3D" id="3.30.1490.20">
    <property type="entry name" value="ATP-grasp fold, A domain"/>
    <property type="match status" value="1"/>
</dbReference>
<dbReference type="GO" id="GO:0004775">
    <property type="term" value="F:succinate-CoA ligase (ADP-forming) activity"/>
    <property type="evidence" value="ECO:0007669"/>
    <property type="project" value="TreeGrafter"/>
</dbReference>
<evidence type="ECO:0000256" key="4">
    <source>
        <dbReference type="ARBA" id="ARBA00022741"/>
    </source>
</evidence>
<organism evidence="8 9">
    <name type="scientific">Macrostomum lignano</name>
    <dbReference type="NCBI Taxonomy" id="282301"/>
    <lineage>
        <taxon>Eukaryota</taxon>
        <taxon>Metazoa</taxon>
        <taxon>Spiralia</taxon>
        <taxon>Lophotrochozoa</taxon>
        <taxon>Platyhelminthes</taxon>
        <taxon>Rhabditophora</taxon>
        <taxon>Macrostomorpha</taxon>
        <taxon>Macrostomida</taxon>
        <taxon>Macrostomidae</taxon>
        <taxon>Macrostomum</taxon>
    </lineage>
</organism>
<dbReference type="InterPro" id="IPR013650">
    <property type="entry name" value="ATP-grasp_succ-CoA_synth-type"/>
</dbReference>
<dbReference type="NCBIfam" id="NF001913">
    <property type="entry name" value="PRK00696.1"/>
    <property type="match status" value="1"/>
</dbReference>
<evidence type="ECO:0000259" key="6">
    <source>
        <dbReference type="Pfam" id="PF00549"/>
    </source>
</evidence>
<dbReference type="InterPro" id="IPR016102">
    <property type="entry name" value="Succinyl-CoA_synth-like"/>
</dbReference>
<evidence type="ECO:0000256" key="3">
    <source>
        <dbReference type="ARBA" id="ARBA00022598"/>
    </source>
</evidence>
<dbReference type="InterPro" id="IPR005811">
    <property type="entry name" value="SUCC_ACL_C"/>
</dbReference>
<evidence type="ECO:0000256" key="1">
    <source>
        <dbReference type="ARBA" id="ARBA00005064"/>
    </source>
</evidence>
<dbReference type="InterPro" id="IPR013815">
    <property type="entry name" value="ATP_grasp_subdomain_1"/>
</dbReference>
<dbReference type="Pfam" id="PF00549">
    <property type="entry name" value="Ligase_CoA"/>
    <property type="match status" value="1"/>
</dbReference>
<dbReference type="GO" id="GO:0005739">
    <property type="term" value="C:mitochondrion"/>
    <property type="evidence" value="ECO:0007669"/>
    <property type="project" value="TreeGrafter"/>
</dbReference>
<dbReference type="GO" id="GO:0006099">
    <property type="term" value="P:tricarboxylic acid cycle"/>
    <property type="evidence" value="ECO:0007669"/>
    <property type="project" value="UniProtKB-UniPathway"/>
</dbReference>
<evidence type="ECO:0000256" key="2">
    <source>
        <dbReference type="ARBA" id="ARBA00022532"/>
    </source>
</evidence>